<dbReference type="EMBL" id="AZHF01000002">
    <property type="protein sequence ID" value="OAA79551.1"/>
    <property type="molecule type" value="Genomic_DNA"/>
</dbReference>
<protein>
    <submittedName>
        <fullName evidence="1">Uncharacterized protein</fullName>
    </submittedName>
</protein>
<name>A0A168IQN8_CORDF</name>
<comment type="caution">
    <text evidence="1">The sequence shown here is derived from an EMBL/GenBank/DDBJ whole genome shotgun (WGS) entry which is preliminary data.</text>
</comment>
<dbReference type="Proteomes" id="UP000076881">
    <property type="component" value="Unassembled WGS sequence"/>
</dbReference>
<reference evidence="1 2" key="1">
    <citation type="journal article" date="2016" name="Genome Biol. Evol.">
        <title>Divergent and convergent evolution of fungal pathogenicity.</title>
        <authorList>
            <person name="Shang Y."/>
            <person name="Xiao G."/>
            <person name="Zheng P."/>
            <person name="Cen K."/>
            <person name="Zhan S."/>
            <person name="Wang C."/>
        </authorList>
    </citation>
    <scope>NUCLEOTIDE SEQUENCE [LARGE SCALE GENOMIC DNA]</scope>
    <source>
        <strain evidence="1 2">RCEF 1005</strain>
    </source>
</reference>
<gene>
    <name evidence="1" type="ORF">LEL_03037</name>
</gene>
<evidence type="ECO:0000313" key="1">
    <source>
        <dbReference type="EMBL" id="OAA79551.1"/>
    </source>
</evidence>
<organism evidence="1 2">
    <name type="scientific">Akanthomyces lecanii RCEF 1005</name>
    <dbReference type="NCBI Taxonomy" id="1081108"/>
    <lineage>
        <taxon>Eukaryota</taxon>
        <taxon>Fungi</taxon>
        <taxon>Dikarya</taxon>
        <taxon>Ascomycota</taxon>
        <taxon>Pezizomycotina</taxon>
        <taxon>Sordariomycetes</taxon>
        <taxon>Hypocreomycetidae</taxon>
        <taxon>Hypocreales</taxon>
        <taxon>Cordycipitaceae</taxon>
        <taxon>Akanthomyces</taxon>
        <taxon>Cordyceps confragosa</taxon>
    </lineage>
</organism>
<keyword evidence="2" id="KW-1185">Reference proteome</keyword>
<dbReference type="OrthoDB" id="10523337at2759"/>
<sequence length="119" mass="13666">MCRHIQPVGLCQHKLVKKFHYEPQDPRRCAKARLTSNKLHGTGEGAVRCEPPEVVEEFPRAVCAEPACWINTMLQQPEGWLCCQCLSHARPGRKRCSDRWCKHPACVRCEPHSTVNSRY</sequence>
<proteinExistence type="predicted"/>
<evidence type="ECO:0000313" key="2">
    <source>
        <dbReference type="Proteomes" id="UP000076881"/>
    </source>
</evidence>
<accession>A0A168IQN8</accession>
<dbReference type="AlphaFoldDB" id="A0A168IQN8"/>